<dbReference type="Pfam" id="PF17111">
    <property type="entry name" value="PigL_N"/>
    <property type="match status" value="1"/>
</dbReference>
<dbReference type="Proteomes" id="UP000799778">
    <property type="component" value="Unassembled WGS sequence"/>
</dbReference>
<organism evidence="2 3">
    <name type="scientific">Aaosphaeria arxii CBS 175.79</name>
    <dbReference type="NCBI Taxonomy" id="1450172"/>
    <lineage>
        <taxon>Eukaryota</taxon>
        <taxon>Fungi</taxon>
        <taxon>Dikarya</taxon>
        <taxon>Ascomycota</taxon>
        <taxon>Pezizomycotina</taxon>
        <taxon>Dothideomycetes</taxon>
        <taxon>Pleosporomycetidae</taxon>
        <taxon>Pleosporales</taxon>
        <taxon>Pleosporales incertae sedis</taxon>
        <taxon>Aaosphaeria</taxon>
    </lineage>
</organism>
<gene>
    <name evidence="2" type="ORF">BU24DRAFT_228133</name>
</gene>
<evidence type="ECO:0000313" key="3">
    <source>
        <dbReference type="Proteomes" id="UP000799778"/>
    </source>
</evidence>
<accession>A0A6A5XQ82</accession>
<dbReference type="GeneID" id="54279531"/>
<dbReference type="EMBL" id="ML978070">
    <property type="protein sequence ID" value="KAF2015093.1"/>
    <property type="molecule type" value="Genomic_DNA"/>
</dbReference>
<reference evidence="2" key="1">
    <citation type="journal article" date="2020" name="Stud. Mycol.">
        <title>101 Dothideomycetes genomes: a test case for predicting lifestyles and emergence of pathogens.</title>
        <authorList>
            <person name="Haridas S."/>
            <person name="Albert R."/>
            <person name="Binder M."/>
            <person name="Bloem J."/>
            <person name="Labutti K."/>
            <person name="Salamov A."/>
            <person name="Andreopoulos B."/>
            <person name="Baker S."/>
            <person name="Barry K."/>
            <person name="Bills G."/>
            <person name="Bluhm B."/>
            <person name="Cannon C."/>
            <person name="Castanera R."/>
            <person name="Culley D."/>
            <person name="Daum C."/>
            <person name="Ezra D."/>
            <person name="Gonzalez J."/>
            <person name="Henrissat B."/>
            <person name="Kuo A."/>
            <person name="Liang C."/>
            <person name="Lipzen A."/>
            <person name="Lutzoni F."/>
            <person name="Magnuson J."/>
            <person name="Mondo S."/>
            <person name="Nolan M."/>
            <person name="Ohm R."/>
            <person name="Pangilinan J."/>
            <person name="Park H.-J."/>
            <person name="Ramirez L."/>
            <person name="Alfaro M."/>
            <person name="Sun H."/>
            <person name="Tritt A."/>
            <person name="Yoshinaga Y."/>
            <person name="Zwiers L.-H."/>
            <person name="Turgeon B."/>
            <person name="Goodwin S."/>
            <person name="Spatafora J."/>
            <person name="Crous P."/>
            <person name="Grigoriev I."/>
        </authorList>
    </citation>
    <scope>NUCLEOTIDE SEQUENCE</scope>
    <source>
        <strain evidence="2">CBS 175.79</strain>
    </source>
</reference>
<feature type="domain" description="Azaphilone pigments biosynthesis cluster protein L N-terminal" evidence="1">
    <location>
        <begin position="2"/>
        <end position="146"/>
    </location>
</feature>
<dbReference type="InterPro" id="IPR031348">
    <property type="entry name" value="PigL_N"/>
</dbReference>
<proteinExistence type="predicted"/>
<sequence length="146" mass="16091">MADPLNVAAGAITIVSLAYSSSRALYELISTIHGSPSVFKDLSEEVITLNQILDTLRATLGDHASMMGNKQIAYLEAVDRTLQGCDIACQDFKTKLEKLTENSSDGKRSFRDGLKLSFQRKNINDFRMRIASWKASLTLGLYVATL</sequence>
<keyword evidence="3" id="KW-1185">Reference proteome</keyword>
<dbReference type="OrthoDB" id="432483at2759"/>
<evidence type="ECO:0000313" key="2">
    <source>
        <dbReference type="EMBL" id="KAF2015093.1"/>
    </source>
</evidence>
<dbReference type="AlphaFoldDB" id="A0A6A5XQ82"/>
<protein>
    <recommendedName>
        <fullName evidence="1">Azaphilone pigments biosynthesis cluster protein L N-terminal domain-containing protein</fullName>
    </recommendedName>
</protein>
<name>A0A6A5XQ82_9PLEO</name>
<dbReference type="RefSeq" id="XP_033383432.1">
    <property type="nucleotide sequence ID" value="XM_033522134.1"/>
</dbReference>
<evidence type="ECO:0000259" key="1">
    <source>
        <dbReference type="Pfam" id="PF17111"/>
    </source>
</evidence>